<feature type="transmembrane region" description="Helical" evidence="6">
    <location>
        <begin position="412"/>
        <end position="430"/>
    </location>
</feature>
<dbReference type="PANTHER" id="PTHR11972">
    <property type="entry name" value="NADPH OXIDASE"/>
    <property type="match status" value="1"/>
</dbReference>
<dbReference type="InterPro" id="IPR013121">
    <property type="entry name" value="Fe_red_NAD-bd_6"/>
</dbReference>
<dbReference type="Pfam" id="PF08022">
    <property type="entry name" value="FAD_binding_8"/>
    <property type="match status" value="1"/>
</dbReference>
<dbReference type="SFLD" id="SFLDG01168">
    <property type="entry name" value="Ferric_reductase_subgroup_(FRE"/>
    <property type="match status" value="1"/>
</dbReference>
<keyword evidence="2 6" id="KW-0812">Transmembrane</keyword>
<dbReference type="InterPro" id="IPR039261">
    <property type="entry name" value="FNR_nucleotide-bd"/>
</dbReference>
<evidence type="ECO:0000313" key="10">
    <source>
        <dbReference type="Proteomes" id="UP000285060"/>
    </source>
</evidence>
<dbReference type="PROSITE" id="PS51384">
    <property type="entry name" value="FAD_FR"/>
    <property type="match status" value="1"/>
</dbReference>
<dbReference type="Gene3D" id="3.40.50.80">
    <property type="entry name" value="Nucleotide-binding domain of ferredoxin-NADP reductase (FNR) module"/>
    <property type="match status" value="1"/>
</dbReference>
<dbReference type="GO" id="GO:0005886">
    <property type="term" value="C:plasma membrane"/>
    <property type="evidence" value="ECO:0007669"/>
    <property type="project" value="TreeGrafter"/>
</dbReference>
<comment type="subcellular location">
    <subcellularLocation>
        <location evidence="1">Membrane</location>
        <topology evidence="1">Multi-pass membrane protein</topology>
    </subcellularLocation>
</comment>
<dbReference type="InterPro" id="IPR013112">
    <property type="entry name" value="FAD-bd_8"/>
</dbReference>
<evidence type="ECO:0000256" key="3">
    <source>
        <dbReference type="ARBA" id="ARBA00022989"/>
    </source>
</evidence>
<reference evidence="9 10" key="1">
    <citation type="submission" date="2018-08" db="EMBL/GenBank/DDBJ databases">
        <title>Aphanomyces genome sequencing and annotation.</title>
        <authorList>
            <person name="Minardi D."/>
            <person name="Oidtmann B."/>
            <person name="Van Der Giezen M."/>
            <person name="Studholme D.J."/>
        </authorList>
    </citation>
    <scope>NUCLEOTIDE SEQUENCE [LARGE SCALE GENOMIC DNA]</scope>
    <source>
        <strain evidence="9 10">NJM0002</strain>
    </source>
</reference>
<evidence type="ECO:0000256" key="6">
    <source>
        <dbReference type="SAM" id="Phobius"/>
    </source>
</evidence>
<dbReference type="SUPFAM" id="SSF52343">
    <property type="entry name" value="Ferredoxin reductase-like, C-terminal NADP-linked domain"/>
    <property type="match status" value="1"/>
</dbReference>
<name>A0A418AWE7_9STRA</name>
<feature type="domain" description="FAD-binding FR-type" evidence="8">
    <location>
        <begin position="430"/>
        <end position="540"/>
    </location>
</feature>
<dbReference type="InterPro" id="IPR017927">
    <property type="entry name" value="FAD-bd_FR_type"/>
</dbReference>
<comment type="caution">
    <text evidence="9">The sequence shown here is derived from an EMBL/GenBank/DDBJ whole genome shotgun (WGS) entry which is preliminary data.</text>
</comment>
<dbReference type="VEuPathDB" id="FungiDB:H310_06015"/>
<feature type="transmembrane region" description="Helical" evidence="6">
    <location>
        <begin position="359"/>
        <end position="381"/>
    </location>
</feature>
<gene>
    <name evidence="9" type="ORF">DYB32_004770</name>
</gene>
<organism evidence="9 10">
    <name type="scientific">Aphanomyces invadans</name>
    <dbReference type="NCBI Taxonomy" id="157072"/>
    <lineage>
        <taxon>Eukaryota</taxon>
        <taxon>Sar</taxon>
        <taxon>Stramenopiles</taxon>
        <taxon>Oomycota</taxon>
        <taxon>Saprolegniomycetes</taxon>
        <taxon>Saprolegniales</taxon>
        <taxon>Verrucalvaceae</taxon>
        <taxon>Aphanomyces</taxon>
    </lineage>
</organism>
<feature type="transmembrane region" description="Helical" evidence="6">
    <location>
        <begin position="388"/>
        <end position="406"/>
    </location>
</feature>
<keyword evidence="3 6" id="KW-1133">Transmembrane helix</keyword>
<keyword evidence="5 6" id="KW-0472">Membrane</keyword>
<dbReference type="EMBL" id="QUSY01000382">
    <property type="protein sequence ID" value="RHY29890.1"/>
    <property type="molecule type" value="Genomic_DNA"/>
</dbReference>
<dbReference type="Proteomes" id="UP000285060">
    <property type="component" value="Unassembled WGS sequence"/>
</dbReference>
<evidence type="ECO:0000313" key="9">
    <source>
        <dbReference type="EMBL" id="RHY29890.1"/>
    </source>
</evidence>
<feature type="chain" id="PRO_5019050510" description="FAD-binding FR-type domain-containing protein" evidence="7">
    <location>
        <begin position="21"/>
        <end position="685"/>
    </location>
</feature>
<keyword evidence="10" id="KW-1185">Reference proteome</keyword>
<dbReference type="AlphaFoldDB" id="A0A418AWE7"/>
<dbReference type="Pfam" id="PF01794">
    <property type="entry name" value="Ferric_reduct"/>
    <property type="match status" value="1"/>
</dbReference>
<protein>
    <recommendedName>
        <fullName evidence="8">FAD-binding FR-type domain-containing protein</fullName>
    </recommendedName>
</protein>
<sequence>MLRATALLVATSVFNVVAQGATPVCSSAAFAAQTSVPIGPFSVRSLVNGTRICIEVNFASTTAKWAALSLARSANMINVPNGNAVVFDSVKNSVNLHELKAYSVAGVPLQADQSGLAVHKTSSTNGILSFTFERNLVAPSIYDVDVDPAVESNVLWAHADTAWPSLHTDRGAVKFNFVLGSLTTASADAGSFAATAIIGAVTFGCMVLLGLLATHIGRDWHCINHRTVCPPSQHRTSLSWIKLPISDLKIGEAIVVFLYVACIVAVCVTVKSNFPTASSSRLVSLISGHIALVALMFLLLPVARGQHWEVVFGTSHERILKFHRWLGRVWFVACTVHLVLIAVITDVTSTRLYGSQQVVPLYGFIAFLAFASMALLAIDYVRRTFYEVFYYYHRVASIVGLVFALLHSRAVQYAMIFPLVMYGLTFLFRLRTYLNRYATVPKISSSNTVVITLPATSQSTNWARTANPCSFFWINIPAVSLLEWHPFSAIVTPDGQSISFCIKAHSPGSFIDRVYQHVNDHKDAALTVLVDGPHGKPAINMYSYDAVVLVAGGIGITPMLNVINRHRHQNVHTTTFHLHWVVRTTDDILAVEDLMFPLPDGVKATFYVTAPADKTMDATSNLQVHTGDYIPYTQGKPILDEFINTGRYHGTKVGVMACGPPRLVQEAQWRSHNCCFDFHKEVFIF</sequence>
<feature type="transmembrane region" description="Helical" evidence="6">
    <location>
        <begin position="325"/>
        <end position="344"/>
    </location>
</feature>
<feature type="signal peptide" evidence="7">
    <location>
        <begin position="1"/>
        <end position="20"/>
    </location>
</feature>
<evidence type="ECO:0000259" key="8">
    <source>
        <dbReference type="PROSITE" id="PS51384"/>
    </source>
</evidence>
<dbReference type="InterPro" id="IPR050369">
    <property type="entry name" value="RBOH/FRE"/>
</dbReference>
<keyword evidence="7" id="KW-0732">Signal</keyword>
<evidence type="ECO:0000256" key="1">
    <source>
        <dbReference type="ARBA" id="ARBA00004141"/>
    </source>
</evidence>
<evidence type="ECO:0000256" key="2">
    <source>
        <dbReference type="ARBA" id="ARBA00022692"/>
    </source>
</evidence>
<feature type="transmembrane region" description="Helical" evidence="6">
    <location>
        <begin position="282"/>
        <end position="304"/>
    </location>
</feature>
<dbReference type="SFLD" id="SFLDS00052">
    <property type="entry name" value="Ferric_Reductase_Domain"/>
    <property type="match status" value="1"/>
</dbReference>
<feature type="transmembrane region" description="Helical" evidence="6">
    <location>
        <begin position="192"/>
        <end position="213"/>
    </location>
</feature>
<accession>A0A418AWE7</accession>
<feature type="transmembrane region" description="Helical" evidence="6">
    <location>
        <begin position="250"/>
        <end position="270"/>
    </location>
</feature>
<proteinExistence type="predicted"/>
<dbReference type="PANTHER" id="PTHR11972:SF69">
    <property type="entry name" value="FERRIC REDUCTION OXIDASE 6-RELATED"/>
    <property type="match status" value="1"/>
</dbReference>
<dbReference type="CDD" id="cd06186">
    <property type="entry name" value="NOX_Duox_like_FAD_NADP"/>
    <property type="match status" value="1"/>
</dbReference>
<dbReference type="InterPro" id="IPR013130">
    <property type="entry name" value="Fe3_Rdtase_TM_dom"/>
</dbReference>
<evidence type="ECO:0000256" key="4">
    <source>
        <dbReference type="ARBA" id="ARBA00023002"/>
    </source>
</evidence>
<evidence type="ECO:0000256" key="7">
    <source>
        <dbReference type="SAM" id="SignalP"/>
    </source>
</evidence>
<dbReference type="GO" id="GO:0016491">
    <property type="term" value="F:oxidoreductase activity"/>
    <property type="evidence" value="ECO:0007669"/>
    <property type="project" value="UniProtKB-KW"/>
</dbReference>
<dbReference type="Pfam" id="PF08030">
    <property type="entry name" value="NAD_binding_6"/>
    <property type="match status" value="1"/>
</dbReference>
<keyword evidence="4" id="KW-0560">Oxidoreductase</keyword>
<evidence type="ECO:0000256" key="5">
    <source>
        <dbReference type="ARBA" id="ARBA00023136"/>
    </source>
</evidence>